<evidence type="ECO:0000256" key="1">
    <source>
        <dbReference type="ARBA" id="ARBA00022491"/>
    </source>
</evidence>
<dbReference type="Gene3D" id="1.10.357.10">
    <property type="entry name" value="Tetracycline Repressor, domain 2"/>
    <property type="match status" value="1"/>
</dbReference>
<evidence type="ECO:0000256" key="2">
    <source>
        <dbReference type="ARBA" id="ARBA00023125"/>
    </source>
</evidence>
<reference evidence="6 7" key="1">
    <citation type="submission" date="2019-03" db="EMBL/GenBank/DDBJ databases">
        <authorList>
            <person name="He R.-H."/>
        </authorList>
    </citation>
    <scope>NUCLEOTIDE SEQUENCE [LARGE SCALE GENOMIC DNA]</scope>
    <source>
        <strain evidence="7">SH 714</strain>
    </source>
</reference>
<dbReference type="PANTHER" id="PTHR43479">
    <property type="entry name" value="ACREF/ENVCD OPERON REPRESSOR-RELATED"/>
    <property type="match status" value="1"/>
</dbReference>
<evidence type="ECO:0000256" key="4">
    <source>
        <dbReference type="SAM" id="Coils"/>
    </source>
</evidence>
<dbReference type="PROSITE" id="PS01081">
    <property type="entry name" value="HTH_TETR_1"/>
    <property type="match status" value="1"/>
</dbReference>
<protein>
    <submittedName>
        <fullName evidence="6">TetR/AcrR family transcriptional regulator</fullName>
    </submittedName>
</protein>
<dbReference type="AlphaFoldDB" id="A0A4Y8IMJ4"/>
<evidence type="ECO:0000256" key="3">
    <source>
        <dbReference type="PROSITE-ProRule" id="PRU00335"/>
    </source>
</evidence>
<feature type="DNA-binding region" description="H-T-H motif" evidence="3">
    <location>
        <begin position="25"/>
        <end position="44"/>
    </location>
</feature>
<dbReference type="InterPro" id="IPR023772">
    <property type="entry name" value="DNA-bd_HTH_TetR-type_CS"/>
</dbReference>
<dbReference type="SUPFAM" id="SSF46689">
    <property type="entry name" value="Homeodomain-like"/>
    <property type="match status" value="1"/>
</dbReference>
<evidence type="ECO:0000313" key="6">
    <source>
        <dbReference type="EMBL" id="TFB19274.1"/>
    </source>
</evidence>
<comment type="caution">
    <text evidence="6">The sequence shown here is derived from an EMBL/GenBank/DDBJ whole genome shotgun (WGS) entry which is preliminary data.</text>
</comment>
<dbReference type="InterPro" id="IPR001647">
    <property type="entry name" value="HTH_TetR"/>
</dbReference>
<proteinExistence type="predicted"/>
<accession>A0A4Y8IMJ4</accession>
<dbReference type="PRINTS" id="PR00455">
    <property type="entry name" value="HTHTETR"/>
</dbReference>
<keyword evidence="2 3" id="KW-0238">DNA-binding</keyword>
<dbReference type="InterPro" id="IPR050624">
    <property type="entry name" value="HTH-type_Tx_Regulator"/>
</dbReference>
<dbReference type="PANTHER" id="PTHR43479:SF22">
    <property type="entry name" value="TRANSCRIPTIONAL REGULATOR, TETR FAMILY"/>
    <property type="match status" value="1"/>
</dbReference>
<evidence type="ECO:0000259" key="5">
    <source>
        <dbReference type="PROSITE" id="PS50977"/>
    </source>
</evidence>
<dbReference type="OrthoDB" id="9812993at2"/>
<dbReference type="EMBL" id="SOPW01000011">
    <property type="protein sequence ID" value="TFB19274.1"/>
    <property type="molecule type" value="Genomic_DNA"/>
</dbReference>
<dbReference type="GO" id="GO:0003677">
    <property type="term" value="F:DNA binding"/>
    <property type="evidence" value="ECO:0007669"/>
    <property type="project" value="UniProtKB-UniRule"/>
</dbReference>
<gene>
    <name evidence="6" type="ORF">E3U55_11215</name>
</gene>
<evidence type="ECO:0000313" key="7">
    <source>
        <dbReference type="Proteomes" id="UP000297975"/>
    </source>
</evidence>
<feature type="coiled-coil region" evidence="4">
    <location>
        <begin position="253"/>
        <end position="280"/>
    </location>
</feature>
<organism evidence="6 7">
    <name type="scientific">Filobacillus milosensis</name>
    <dbReference type="NCBI Taxonomy" id="94137"/>
    <lineage>
        <taxon>Bacteria</taxon>
        <taxon>Bacillati</taxon>
        <taxon>Bacillota</taxon>
        <taxon>Bacilli</taxon>
        <taxon>Bacillales</taxon>
        <taxon>Bacillaceae</taxon>
        <taxon>Filobacillus</taxon>
    </lineage>
</organism>
<keyword evidence="1" id="KW-0678">Repressor</keyword>
<dbReference type="InterPro" id="IPR009057">
    <property type="entry name" value="Homeodomain-like_sf"/>
</dbReference>
<keyword evidence="4" id="KW-0175">Coiled coil</keyword>
<feature type="domain" description="HTH tetR-type" evidence="5">
    <location>
        <begin position="2"/>
        <end position="62"/>
    </location>
</feature>
<sequence length="282" mass="32990">MHEKKKLLIESSIELFAEKGFHATSVQEIVNKANVAKGSFYNYFQSKEELIVSIYDYYYGTILEKMNKAKEEASTPRETLIKQLKINFDFILENKPMIIMMLRDQVPLGDDAESFILKMRQQNFEWSKANVLEIYGQDIEPYQNDAAVLLEGLLHSYSSWLVMDEHAIELDHLPEFLVKRLDNMCYGMIEEKAQPPIQQLPHFFQDQALTFNKIRQKIQSVIHDDQEKALEALDVIEVEVQKEEPQSIIIESMLNHLKKLSDLHEDVEALEKQLKQQRGENR</sequence>
<dbReference type="Pfam" id="PF00440">
    <property type="entry name" value="TetR_N"/>
    <property type="match status" value="1"/>
</dbReference>
<dbReference type="PROSITE" id="PS50977">
    <property type="entry name" value="HTH_TETR_2"/>
    <property type="match status" value="1"/>
</dbReference>
<keyword evidence="7" id="KW-1185">Reference proteome</keyword>
<name>A0A4Y8IMJ4_9BACI</name>
<dbReference type="Proteomes" id="UP000297975">
    <property type="component" value="Unassembled WGS sequence"/>
</dbReference>
<dbReference type="RefSeq" id="WP_134340517.1">
    <property type="nucleotide sequence ID" value="NZ_SOPW01000011.1"/>
</dbReference>